<dbReference type="AlphaFoldDB" id="D5QFQ6"/>
<dbReference type="Gene3D" id="1.25.50.20">
    <property type="match status" value="1"/>
</dbReference>
<dbReference type="GO" id="GO:0042277">
    <property type="term" value="F:peptide binding"/>
    <property type="evidence" value="ECO:0007669"/>
    <property type="project" value="TreeGrafter"/>
</dbReference>
<evidence type="ECO:0000313" key="18">
    <source>
        <dbReference type="Proteomes" id="UP000006468"/>
    </source>
</evidence>
<evidence type="ECO:0000313" key="17">
    <source>
        <dbReference type="EMBL" id="EFG84111.1"/>
    </source>
</evidence>
<keyword evidence="3 12" id="KW-0031">Aminopeptidase</keyword>
<keyword evidence="13" id="KW-0732">Signal</keyword>
<accession>D5QFQ6</accession>
<proteinExistence type="inferred from homology"/>
<dbReference type="InterPro" id="IPR042097">
    <property type="entry name" value="Aminopeptidase_N-like_N_sf"/>
</dbReference>
<evidence type="ECO:0000259" key="16">
    <source>
        <dbReference type="Pfam" id="PF17900"/>
    </source>
</evidence>
<dbReference type="InterPro" id="IPR001930">
    <property type="entry name" value="Peptidase_M1"/>
</dbReference>
<dbReference type="InterPro" id="IPR014782">
    <property type="entry name" value="Peptidase_M1_dom"/>
</dbReference>
<dbReference type="InterPro" id="IPR027268">
    <property type="entry name" value="Peptidase_M4/M1_CTD_sf"/>
</dbReference>
<dbReference type="GO" id="GO:0008270">
    <property type="term" value="F:zinc ion binding"/>
    <property type="evidence" value="ECO:0007669"/>
    <property type="project" value="UniProtKB-UniRule"/>
</dbReference>
<dbReference type="GO" id="GO:0006508">
    <property type="term" value="P:proteolysis"/>
    <property type="evidence" value="ECO:0007669"/>
    <property type="project" value="UniProtKB-KW"/>
</dbReference>
<dbReference type="GO" id="GO:0043171">
    <property type="term" value="P:peptide catabolic process"/>
    <property type="evidence" value="ECO:0007669"/>
    <property type="project" value="TreeGrafter"/>
</dbReference>
<feature type="binding site" evidence="10">
    <location>
        <position position="348"/>
    </location>
    <ligand>
        <name>Zn(2+)</name>
        <dbReference type="ChEBI" id="CHEBI:29105"/>
        <note>catalytic</note>
    </ligand>
</feature>
<dbReference type="Gene3D" id="2.60.40.1730">
    <property type="entry name" value="tricorn interacting facor f3 domain"/>
    <property type="match status" value="1"/>
</dbReference>
<feature type="chain" id="PRO_5003075669" description="Aminopeptidase" evidence="13">
    <location>
        <begin position="39"/>
        <end position="901"/>
    </location>
</feature>
<feature type="signal peptide" evidence="13">
    <location>
        <begin position="1"/>
        <end position="38"/>
    </location>
</feature>
<evidence type="ECO:0000256" key="10">
    <source>
        <dbReference type="PIRSR" id="PIRSR634016-3"/>
    </source>
</evidence>
<dbReference type="PRINTS" id="PR00756">
    <property type="entry name" value="ALADIPTASE"/>
</dbReference>
<dbReference type="Pfam" id="PF11838">
    <property type="entry name" value="ERAP1_C"/>
    <property type="match status" value="1"/>
</dbReference>
<dbReference type="PANTHER" id="PTHR11533:SF174">
    <property type="entry name" value="PUROMYCIN-SENSITIVE AMINOPEPTIDASE-RELATED"/>
    <property type="match status" value="1"/>
</dbReference>
<keyword evidence="7 10" id="KW-0862">Zinc</keyword>
<dbReference type="Gene3D" id="2.60.40.1910">
    <property type="match status" value="1"/>
</dbReference>
<dbReference type="GO" id="GO:0070006">
    <property type="term" value="F:metalloaminopeptidase activity"/>
    <property type="evidence" value="ECO:0007669"/>
    <property type="project" value="TreeGrafter"/>
</dbReference>
<feature type="binding site" evidence="10">
    <location>
        <position position="371"/>
    </location>
    <ligand>
        <name>Zn(2+)</name>
        <dbReference type="ChEBI" id="CHEBI:29105"/>
        <note>catalytic</note>
    </ligand>
</feature>
<dbReference type="CDD" id="cd09601">
    <property type="entry name" value="M1_APN-Q_like"/>
    <property type="match status" value="1"/>
</dbReference>
<evidence type="ECO:0000256" key="8">
    <source>
        <dbReference type="ARBA" id="ARBA00023049"/>
    </source>
</evidence>
<keyword evidence="4 12" id="KW-0645">Protease</keyword>
<comment type="catalytic activity">
    <reaction evidence="1">
        <text>Release of an N-terminal amino acid, Xaa-|-Yaa- from a peptide, amide or arylamide. Xaa is preferably Ala, but may be most amino acids including Pro (slow action). When a terminal hydrophobic residue is followed by a prolyl residue, the two may be released as an intact Xaa-Pro dipeptide.</text>
        <dbReference type="EC" id="3.4.11.2"/>
    </reaction>
</comment>
<name>D5QFQ6_NOVHA</name>
<dbReference type="GO" id="GO:0005737">
    <property type="term" value="C:cytoplasm"/>
    <property type="evidence" value="ECO:0007669"/>
    <property type="project" value="TreeGrafter"/>
</dbReference>
<dbReference type="InterPro" id="IPR045357">
    <property type="entry name" value="Aminopeptidase_N-like_N"/>
</dbReference>
<dbReference type="InterPro" id="IPR050344">
    <property type="entry name" value="Peptidase_M1_aminopeptidases"/>
</dbReference>
<feature type="active site" description="Proton acceptor" evidence="9">
    <location>
        <position position="349"/>
    </location>
</feature>
<evidence type="ECO:0000256" key="2">
    <source>
        <dbReference type="ARBA" id="ARBA00010136"/>
    </source>
</evidence>
<dbReference type="EMBL" id="ADTV01000038">
    <property type="protein sequence ID" value="EFG84111.1"/>
    <property type="molecule type" value="Genomic_DNA"/>
</dbReference>
<dbReference type="EC" id="3.4.11.-" evidence="12"/>
<organism evidence="17 18">
    <name type="scientific">Novacetimonas hansenii ATCC 23769</name>
    <dbReference type="NCBI Taxonomy" id="714995"/>
    <lineage>
        <taxon>Bacteria</taxon>
        <taxon>Pseudomonadati</taxon>
        <taxon>Pseudomonadota</taxon>
        <taxon>Alphaproteobacteria</taxon>
        <taxon>Acetobacterales</taxon>
        <taxon>Acetobacteraceae</taxon>
        <taxon>Novacetimonas</taxon>
    </lineage>
</organism>
<reference evidence="17 18" key="1">
    <citation type="journal article" date="2010" name="J. Bacteriol.">
        <title>Genome sequence of a cellulose-producing bacterium, Gluconacetobacter hansenii ATCC 23769.</title>
        <authorList>
            <person name="Iyer P.R."/>
            <person name="Geib S.M."/>
            <person name="Catchmark J."/>
            <person name="Kao T.H."/>
            <person name="Tien M."/>
        </authorList>
    </citation>
    <scope>NUCLEOTIDE SEQUENCE [LARGE SCALE GENOMIC DNA]</scope>
    <source>
        <strain evidence="17 18">ATCC 23769</strain>
    </source>
</reference>
<evidence type="ECO:0000256" key="7">
    <source>
        <dbReference type="ARBA" id="ARBA00022833"/>
    </source>
</evidence>
<evidence type="ECO:0000259" key="15">
    <source>
        <dbReference type="Pfam" id="PF11838"/>
    </source>
</evidence>
<evidence type="ECO:0000256" key="13">
    <source>
        <dbReference type="SAM" id="SignalP"/>
    </source>
</evidence>
<evidence type="ECO:0000256" key="9">
    <source>
        <dbReference type="PIRSR" id="PIRSR634016-1"/>
    </source>
</evidence>
<evidence type="ECO:0000256" key="5">
    <source>
        <dbReference type="ARBA" id="ARBA00022723"/>
    </source>
</evidence>
<keyword evidence="5 10" id="KW-0479">Metal-binding</keyword>
<comment type="cofactor">
    <cofactor evidence="10 12">
        <name>Zn(2+)</name>
        <dbReference type="ChEBI" id="CHEBI:29105"/>
    </cofactor>
    <text evidence="10 12">Binds 1 zinc ion per subunit.</text>
</comment>
<dbReference type="HOGENOM" id="CLU_003705_0_1_5"/>
<dbReference type="GO" id="GO:0016020">
    <property type="term" value="C:membrane"/>
    <property type="evidence" value="ECO:0007669"/>
    <property type="project" value="TreeGrafter"/>
</dbReference>
<dbReference type="SUPFAM" id="SSF55486">
    <property type="entry name" value="Metalloproteases ('zincins'), catalytic domain"/>
    <property type="match status" value="1"/>
</dbReference>
<sequence>MIVRFADDEGSGRFSGPRMRPMLALPVLALLAGGAAHAAPIAAGHASSPELTPGGLPTTVVPAAYRISVDTDMKALVLSGHEDIDLTVTQPVGQIILNQAGLKLESASVDGTALRISQDEAAQTATLSVPVPGQLPAGRHVLSIRYTGPIPQTPNGIYYDDYRDPKGRKKRMLVTQFEVADARRMFPSWDEPGLKATYQLSVRVPRAYTAVSNMPVTSVTKAAGRTKYVNFATTPRMSSYLLAVVAGDLGAVHGKAGDTPINVYAPSGEQKNGEYALGAATDILPYYNQYFGVPYPLPKLDLLAIPGNYEAGAMENWGAMTFIDDAVLFDPSRSSPETREWVYLVVAHEMAHQWSGDLVTMGWWNDIWLNEGFASWMETKATNHFNPGWEIWPRQHSDREAAMALDAQSTTHPIQQTIHDVSEASSAFDRISYQKGEQVIRMVENWLGEDRFRDGMRDYMKAHAYGNATSDDLWAALSHASGQDIGAVARSFVEQPGIPQVNVARRCVAGETVLTLTQGRFTIHDPHAAALKWKVPVIAGTAGGDVHKILLGKAPSTLRIAGCDHAIKINLGENGYYRTRYDAASLALLQKEFASFGPADRANILGDEFAMFQSGQASLKDYLSLVANLPATQEADIAVWQDTISHLQALDVMMTGTPAQGRFHDFARSILQGQMQRLGWDVRADEPFTDTLLRPKVIDALGQFGDRAIIIEAQGRFEKYLKSSKSLPASLIDPVATIAGREADGKTYDQIENVIRKAPDTEQKLRFFGALAASHDTALTRRTVAFAYSGSIPNGRIVRSLAVVARESGHPDEVWNIVLENQDDIRKLLAPWSQEKLLPAVAGETVNPDIAKALLSNPSSTSSRGSLISARQAADKILSNAEIYARARTQLTEWMQEKNIK</sequence>
<feature type="site" description="Transition state stabilizer" evidence="11">
    <location>
        <position position="433"/>
    </location>
</feature>
<dbReference type="InterPro" id="IPR034016">
    <property type="entry name" value="M1_APN-typ"/>
</dbReference>
<evidence type="ECO:0000256" key="11">
    <source>
        <dbReference type="PIRSR" id="PIRSR634016-4"/>
    </source>
</evidence>
<dbReference type="Pfam" id="PF17900">
    <property type="entry name" value="Peptidase_M1_N"/>
    <property type="match status" value="1"/>
</dbReference>
<dbReference type="GO" id="GO:0005615">
    <property type="term" value="C:extracellular space"/>
    <property type="evidence" value="ECO:0007669"/>
    <property type="project" value="TreeGrafter"/>
</dbReference>
<evidence type="ECO:0000256" key="12">
    <source>
        <dbReference type="RuleBase" id="RU364040"/>
    </source>
</evidence>
<evidence type="ECO:0000256" key="6">
    <source>
        <dbReference type="ARBA" id="ARBA00022801"/>
    </source>
</evidence>
<protein>
    <recommendedName>
        <fullName evidence="12">Aminopeptidase</fullName>
        <ecNumber evidence="12">3.4.11.-</ecNumber>
    </recommendedName>
</protein>
<dbReference type="FunFam" id="1.10.390.10:FF:000006">
    <property type="entry name" value="Puromycin-sensitive aminopeptidase"/>
    <property type="match status" value="1"/>
</dbReference>
<evidence type="ECO:0000256" key="3">
    <source>
        <dbReference type="ARBA" id="ARBA00022438"/>
    </source>
</evidence>
<dbReference type="Proteomes" id="UP000006468">
    <property type="component" value="Chromosome"/>
</dbReference>
<feature type="binding site" evidence="10">
    <location>
        <position position="352"/>
    </location>
    <ligand>
        <name>Zn(2+)</name>
        <dbReference type="ChEBI" id="CHEBI:29105"/>
        <note>catalytic</note>
    </ligand>
</feature>
<feature type="domain" description="Aminopeptidase N-like N-terminal" evidence="16">
    <location>
        <begin position="61"/>
        <end position="241"/>
    </location>
</feature>
<dbReference type="GO" id="GO:0016285">
    <property type="term" value="F:alanyl aminopeptidase activity"/>
    <property type="evidence" value="ECO:0007669"/>
    <property type="project" value="UniProtKB-EC"/>
</dbReference>
<dbReference type="InterPro" id="IPR024571">
    <property type="entry name" value="ERAP1-like_C_dom"/>
</dbReference>
<gene>
    <name evidence="17" type="ORF">GXY_09879</name>
</gene>
<comment type="similarity">
    <text evidence="2 12">Belongs to the peptidase M1 family.</text>
</comment>
<feature type="domain" description="Peptidase M1 membrane alanine aminopeptidase" evidence="14">
    <location>
        <begin position="275"/>
        <end position="491"/>
    </location>
</feature>
<evidence type="ECO:0000256" key="1">
    <source>
        <dbReference type="ARBA" id="ARBA00000098"/>
    </source>
</evidence>
<dbReference type="Gene3D" id="1.10.390.10">
    <property type="entry name" value="Neutral Protease Domain 2"/>
    <property type="match status" value="1"/>
</dbReference>
<keyword evidence="6 12" id="KW-0378">Hydrolase</keyword>
<dbReference type="SUPFAM" id="SSF63737">
    <property type="entry name" value="Leukotriene A4 hydrolase N-terminal domain"/>
    <property type="match status" value="1"/>
</dbReference>
<dbReference type="Pfam" id="PF01433">
    <property type="entry name" value="Peptidase_M1"/>
    <property type="match status" value="1"/>
</dbReference>
<keyword evidence="8 12" id="KW-0482">Metalloprotease</keyword>
<evidence type="ECO:0000259" key="14">
    <source>
        <dbReference type="Pfam" id="PF01433"/>
    </source>
</evidence>
<evidence type="ECO:0000256" key="4">
    <source>
        <dbReference type="ARBA" id="ARBA00022670"/>
    </source>
</evidence>
<dbReference type="PANTHER" id="PTHR11533">
    <property type="entry name" value="PROTEASE M1 ZINC METALLOPROTEASE"/>
    <property type="match status" value="1"/>
</dbReference>
<feature type="domain" description="ERAP1-like C-terminal" evidence="15">
    <location>
        <begin position="567"/>
        <end position="839"/>
    </location>
</feature>
<comment type="caution">
    <text evidence="17">The sequence shown here is derived from an EMBL/GenBank/DDBJ whole genome shotgun (WGS) entry which is preliminary data.</text>
</comment>